<dbReference type="InterPro" id="IPR051280">
    <property type="entry name" value="Cl-channel/antiporter"/>
</dbReference>
<name>A0AA89BPJ9_PINIB</name>
<evidence type="ECO:0000256" key="1">
    <source>
        <dbReference type="ARBA" id="ARBA00004141"/>
    </source>
</evidence>
<dbReference type="InterPro" id="IPR046342">
    <property type="entry name" value="CBS_dom_sf"/>
</dbReference>
<keyword evidence="6 11" id="KW-0406">Ion transport</keyword>
<accession>A0AA89BPJ9</accession>
<keyword evidence="15" id="KW-1185">Reference proteome</keyword>
<dbReference type="GO" id="GO:0005765">
    <property type="term" value="C:lysosomal membrane"/>
    <property type="evidence" value="ECO:0007669"/>
    <property type="project" value="TreeGrafter"/>
</dbReference>
<keyword evidence="2 11" id="KW-0813">Transport</keyword>
<evidence type="ECO:0000256" key="6">
    <source>
        <dbReference type="ARBA" id="ARBA00023065"/>
    </source>
</evidence>
<feature type="transmembrane region" description="Helical" evidence="11">
    <location>
        <begin position="544"/>
        <end position="561"/>
    </location>
</feature>
<evidence type="ECO:0000256" key="3">
    <source>
        <dbReference type="ARBA" id="ARBA00022692"/>
    </source>
</evidence>
<sequence length="806" mass="90634">MTKISFDNTKFLINLSDDDQLSDNRNEYDVNSTQHDSINDDSDQQEPGQSEIPDENIISGEYESLDYDLCENILYQSEEKKRSRRNLIKIEFMRWLVMFFVGVLTGFVASFIDYSVVHVSDLKFKYVRRFVDNCVENYCLEQPYLIWIGFNGILVFVGALLTVYLEPVAAGSGIPQIKCYLNGVKVPHVVRLQTIFTKVVGVICAVGGGLFVGKEGPMIHSGAVIAAGISQGKLNFFRKFDFGIFEFFRTDTEKRDFVSGGAAAGVSAAFGAPVGGVLFSLEEGASFWNQGLTWRIFFASMISTFTLNIVSSYMRDHPWDLSYPGLFNFGSFDTTTYSGIEIPIFIVMGIIGGLLGALFNHINIKLTKYRRKYITNKWTRVVEAMMVAIMTGTISYLFLYINNDCKAMRHDQEEVTSQFFCNDGEYSSTASILFNTPEESLKKLFHEKPGTYQAGTLAVYCICVFLTACWTYGLFMPSGLFIPSLLIGAGWGRLFGVMLNYMFPGQTWIDFGKYALIGAAAQLGGIVRMTISLTVIVMEATGNITFGLPIMIVLMVAKWVGDLFNEGIYDMHIHLQGIPLLGWEPEPVMSNIAAAEVMSHPVTVFRTKESVGRIVEILKHEPHNGFPVVEDYDPFIEQASGMNLILFGRCRMRIFVIALQSSEGGAETFGTFQGTILRSQLIVLLKKKAFEEYSDSQMIKRSLTVRDFREAYPRFTPIHQISITPQERNFTIDLTPFMNPAAYTVTDVASFPRIFKLFRALGLRHVPVVDKRHKVVGIVTRKDLARYKVSRHFGTMSVGEKFISSK</sequence>
<gene>
    <name evidence="14" type="ORF">FSP39_013333</name>
</gene>
<feature type="transmembrane region" description="Helical" evidence="11">
    <location>
        <begin position="342"/>
        <end position="362"/>
    </location>
</feature>
<dbReference type="GO" id="GO:0005254">
    <property type="term" value="F:chloride channel activity"/>
    <property type="evidence" value="ECO:0007669"/>
    <property type="project" value="UniProtKB-UniRule"/>
</dbReference>
<feature type="transmembrane region" description="Helical" evidence="11">
    <location>
        <begin position="257"/>
        <end position="280"/>
    </location>
</feature>
<evidence type="ECO:0000256" key="9">
    <source>
        <dbReference type="ARBA" id="ARBA00023214"/>
    </source>
</evidence>
<dbReference type="SUPFAM" id="SSF81340">
    <property type="entry name" value="Clc chloride channel"/>
    <property type="match status" value="1"/>
</dbReference>
<evidence type="ECO:0000256" key="7">
    <source>
        <dbReference type="ARBA" id="ARBA00023122"/>
    </source>
</evidence>
<evidence type="ECO:0000256" key="5">
    <source>
        <dbReference type="ARBA" id="ARBA00022989"/>
    </source>
</evidence>
<dbReference type="PANTHER" id="PTHR11689:SF136">
    <property type="entry name" value="H(+)_CL(-) EXCHANGE TRANSPORTER 7"/>
    <property type="match status" value="1"/>
</dbReference>
<dbReference type="SMART" id="SM00116">
    <property type="entry name" value="CBS"/>
    <property type="match status" value="2"/>
</dbReference>
<feature type="region of interest" description="Disordered" evidence="12">
    <location>
        <begin position="20"/>
        <end position="53"/>
    </location>
</feature>
<proteinExistence type="inferred from homology"/>
<evidence type="ECO:0000256" key="8">
    <source>
        <dbReference type="ARBA" id="ARBA00023136"/>
    </source>
</evidence>
<dbReference type="Pfam" id="PF00571">
    <property type="entry name" value="CBS"/>
    <property type="match status" value="2"/>
</dbReference>
<evidence type="ECO:0000313" key="15">
    <source>
        <dbReference type="Proteomes" id="UP001186944"/>
    </source>
</evidence>
<evidence type="ECO:0000256" key="11">
    <source>
        <dbReference type="RuleBase" id="RU361221"/>
    </source>
</evidence>
<evidence type="ECO:0000259" key="13">
    <source>
        <dbReference type="PROSITE" id="PS51371"/>
    </source>
</evidence>
<keyword evidence="9 11" id="KW-0868">Chloride</keyword>
<dbReference type="SUPFAM" id="SSF54631">
    <property type="entry name" value="CBS-domain pair"/>
    <property type="match status" value="1"/>
</dbReference>
<evidence type="ECO:0000256" key="2">
    <source>
        <dbReference type="ARBA" id="ARBA00022448"/>
    </source>
</evidence>
<comment type="subcellular location">
    <subcellularLocation>
        <location evidence="1 11">Membrane</location>
        <topology evidence="1 11">Multi-pass membrane protein</topology>
    </subcellularLocation>
</comment>
<feature type="transmembrane region" description="Helical" evidence="11">
    <location>
        <begin position="481"/>
        <end position="503"/>
    </location>
</feature>
<dbReference type="InterPro" id="IPR000644">
    <property type="entry name" value="CBS_dom"/>
</dbReference>
<dbReference type="CDD" id="cd03685">
    <property type="entry name" value="ClC_6_like"/>
    <property type="match status" value="1"/>
</dbReference>
<feature type="transmembrane region" description="Helical" evidence="11">
    <location>
        <begin position="515"/>
        <end position="538"/>
    </location>
</feature>
<feature type="transmembrane region" description="Helical" evidence="11">
    <location>
        <begin position="195"/>
        <end position="212"/>
    </location>
</feature>
<dbReference type="PROSITE" id="PS51371">
    <property type="entry name" value="CBS"/>
    <property type="match status" value="1"/>
</dbReference>
<evidence type="ECO:0000256" key="10">
    <source>
        <dbReference type="PROSITE-ProRule" id="PRU00703"/>
    </source>
</evidence>
<dbReference type="Gene3D" id="1.10.3080.10">
    <property type="entry name" value="Clc chloride channel"/>
    <property type="match status" value="1"/>
</dbReference>
<dbReference type="InterPro" id="IPR014743">
    <property type="entry name" value="Cl-channel_core"/>
</dbReference>
<feature type="transmembrane region" description="Helical" evidence="11">
    <location>
        <begin position="144"/>
        <end position="165"/>
    </location>
</feature>
<keyword evidence="5 11" id="KW-1133">Transmembrane helix</keyword>
<comment type="similarity">
    <text evidence="11">Belongs to the chloride channel (TC 2.A.49) family.</text>
</comment>
<dbReference type="PRINTS" id="PR00762">
    <property type="entry name" value="CLCHANNEL"/>
</dbReference>
<evidence type="ECO:0000256" key="4">
    <source>
        <dbReference type="ARBA" id="ARBA00022737"/>
    </source>
</evidence>
<feature type="transmembrane region" description="Helical" evidence="11">
    <location>
        <begin position="292"/>
        <end position="310"/>
    </location>
</feature>
<keyword evidence="3 11" id="KW-0812">Transmembrane</keyword>
<keyword evidence="8 11" id="KW-0472">Membrane</keyword>
<keyword evidence="4" id="KW-0677">Repeat</keyword>
<dbReference type="Proteomes" id="UP001186944">
    <property type="component" value="Unassembled WGS sequence"/>
</dbReference>
<organism evidence="14 15">
    <name type="scientific">Pinctada imbricata</name>
    <name type="common">Atlantic pearl-oyster</name>
    <name type="synonym">Pinctada martensii</name>
    <dbReference type="NCBI Taxonomy" id="66713"/>
    <lineage>
        <taxon>Eukaryota</taxon>
        <taxon>Metazoa</taxon>
        <taxon>Spiralia</taxon>
        <taxon>Lophotrochozoa</taxon>
        <taxon>Mollusca</taxon>
        <taxon>Bivalvia</taxon>
        <taxon>Autobranchia</taxon>
        <taxon>Pteriomorphia</taxon>
        <taxon>Pterioida</taxon>
        <taxon>Pterioidea</taxon>
        <taxon>Pteriidae</taxon>
        <taxon>Pinctada</taxon>
    </lineage>
</organism>
<dbReference type="InterPro" id="IPR001807">
    <property type="entry name" value="ClC"/>
</dbReference>
<reference evidence="14" key="1">
    <citation type="submission" date="2019-08" db="EMBL/GenBank/DDBJ databases">
        <title>The improved chromosome-level genome for the pearl oyster Pinctada fucata martensii using PacBio sequencing and Hi-C.</title>
        <authorList>
            <person name="Zheng Z."/>
        </authorList>
    </citation>
    <scope>NUCLEOTIDE SEQUENCE</scope>
    <source>
        <strain evidence="14">ZZ-2019</strain>
        <tissue evidence="14">Adductor muscle</tissue>
    </source>
</reference>
<dbReference type="PANTHER" id="PTHR11689">
    <property type="entry name" value="CHLORIDE CHANNEL PROTEIN CLC FAMILY MEMBER"/>
    <property type="match status" value="1"/>
</dbReference>
<comment type="caution">
    <text evidence="14">The sequence shown here is derived from an EMBL/GenBank/DDBJ whole genome shotgun (WGS) entry which is preliminary data.</text>
</comment>
<feature type="transmembrane region" description="Helical" evidence="11">
    <location>
        <begin position="92"/>
        <end position="112"/>
    </location>
</feature>
<dbReference type="Gene3D" id="3.10.580.10">
    <property type="entry name" value="CBS-domain"/>
    <property type="match status" value="1"/>
</dbReference>
<dbReference type="AlphaFoldDB" id="A0AA89BPJ9"/>
<evidence type="ECO:0000256" key="12">
    <source>
        <dbReference type="SAM" id="MobiDB-lite"/>
    </source>
</evidence>
<evidence type="ECO:0000313" key="14">
    <source>
        <dbReference type="EMBL" id="KAK3090640.1"/>
    </source>
</evidence>
<dbReference type="EMBL" id="VSWD01000010">
    <property type="protein sequence ID" value="KAK3090640.1"/>
    <property type="molecule type" value="Genomic_DNA"/>
</dbReference>
<protein>
    <recommendedName>
        <fullName evidence="11">Chloride channel protein</fullName>
    </recommendedName>
</protein>
<feature type="transmembrane region" description="Helical" evidence="11">
    <location>
        <begin position="452"/>
        <end position="475"/>
    </location>
</feature>
<keyword evidence="7 10" id="KW-0129">CBS domain</keyword>
<feature type="domain" description="CBS" evidence="13">
    <location>
        <begin position="738"/>
        <end position="795"/>
    </location>
</feature>
<dbReference type="CDD" id="cd04591">
    <property type="entry name" value="CBS_pair_voltage-gated_CLC_euk_bac"/>
    <property type="match status" value="1"/>
</dbReference>
<feature type="transmembrane region" description="Helical" evidence="11">
    <location>
        <begin position="382"/>
        <end position="401"/>
    </location>
</feature>
<dbReference type="Pfam" id="PF00654">
    <property type="entry name" value="Voltage_CLC"/>
    <property type="match status" value="1"/>
</dbReference>